<evidence type="ECO:0000256" key="10">
    <source>
        <dbReference type="ARBA" id="ARBA00022989"/>
    </source>
</evidence>
<dbReference type="GO" id="GO:0008360">
    <property type="term" value="P:regulation of cell shape"/>
    <property type="evidence" value="ECO:0007669"/>
    <property type="project" value="UniProtKB-KW"/>
</dbReference>
<evidence type="ECO:0000256" key="5">
    <source>
        <dbReference type="ARBA" id="ARBA00022670"/>
    </source>
</evidence>
<evidence type="ECO:0000259" key="16">
    <source>
        <dbReference type="Pfam" id="PF03717"/>
    </source>
</evidence>
<dbReference type="InterPro" id="IPR012338">
    <property type="entry name" value="Beta-lactam/transpept-like"/>
</dbReference>
<accession>A0A1J5IWI7</accession>
<dbReference type="InterPro" id="IPR036138">
    <property type="entry name" value="PBP_dimer_sf"/>
</dbReference>
<evidence type="ECO:0000256" key="7">
    <source>
        <dbReference type="ARBA" id="ARBA00022801"/>
    </source>
</evidence>
<keyword evidence="10 14" id="KW-1133">Transmembrane helix</keyword>
<dbReference type="InterPro" id="IPR005311">
    <property type="entry name" value="PBP_dimer"/>
</dbReference>
<dbReference type="AlphaFoldDB" id="A0A1J5IWI7"/>
<evidence type="ECO:0000259" key="15">
    <source>
        <dbReference type="Pfam" id="PF00905"/>
    </source>
</evidence>
<evidence type="ECO:0000256" key="11">
    <source>
        <dbReference type="ARBA" id="ARBA00023136"/>
    </source>
</evidence>
<feature type="domain" description="Penicillin-binding protein transpeptidase" evidence="15">
    <location>
        <begin position="317"/>
        <end position="648"/>
    </location>
</feature>
<dbReference type="InterPro" id="IPR001460">
    <property type="entry name" value="PCN-bd_Tpept"/>
</dbReference>
<comment type="caution">
    <text evidence="17">The sequence shown here is derived from an EMBL/GenBank/DDBJ whole genome shotgun (WGS) entry which is preliminary data.</text>
</comment>
<keyword evidence="12" id="KW-0961">Cell wall biogenesis/degradation</keyword>
<organism evidence="17 18">
    <name type="scientific">Candidatus Wirthbacteria bacterium CG2_30_54_11</name>
    <dbReference type="NCBI Taxonomy" id="1817892"/>
    <lineage>
        <taxon>Bacteria</taxon>
        <taxon>Candidatus Wirthbacteria</taxon>
    </lineage>
</organism>
<evidence type="ECO:0000256" key="2">
    <source>
        <dbReference type="ARBA" id="ARBA00004236"/>
    </source>
</evidence>
<dbReference type="STRING" id="1817892.AUK40_05900"/>
<dbReference type="Gene3D" id="3.40.710.10">
    <property type="entry name" value="DD-peptidase/beta-lactamase superfamily"/>
    <property type="match status" value="1"/>
</dbReference>
<keyword evidence="5" id="KW-0645">Protease</keyword>
<dbReference type="GO" id="GO:0071555">
    <property type="term" value="P:cell wall organization"/>
    <property type="evidence" value="ECO:0007669"/>
    <property type="project" value="UniProtKB-KW"/>
</dbReference>
<dbReference type="Pfam" id="PF03717">
    <property type="entry name" value="PBP_dimer"/>
    <property type="match status" value="1"/>
</dbReference>
<keyword evidence="3" id="KW-1003">Cell membrane</keyword>
<dbReference type="NCBIfam" id="TIGR03423">
    <property type="entry name" value="pbp2_mrdA"/>
    <property type="match status" value="1"/>
</dbReference>
<reference evidence="17 18" key="1">
    <citation type="journal article" date="2016" name="Environ. Microbiol.">
        <title>Genomic resolution of a cold subsurface aquifer community provides metabolic insights for novel microbes adapted to high CO concentrations.</title>
        <authorList>
            <person name="Probst A.J."/>
            <person name="Castelle C.J."/>
            <person name="Singh A."/>
            <person name="Brown C.T."/>
            <person name="Anantharaman K."/>
            <person name="Sharon I."/>
            <person name="Hug L.A."/>
            <person name="Burstein D."/>
            <person name="Emerson J.B."/>
            <person name="Thomas B.C."/>
            <person name="Banfield J.F."/>
        </authorList>
    </citation>
    <scope>NUCLEOTIDE SEQUENCE [LARGE SCALE GENOMIC DNA]</scope>
    <source>
        <strain evidence="17">CG2_30_54_11</strain>
    </source>
</reference>
<keyword evidence="7" id="KW-0378">Hydrolase</keyword>
<evidence type="ECO:0000256" key="1">
    <source>
        <dbReference type="ARBA" id="ARBA00004167"/>
    </source>
</evidence>
<evidence type="ECO:0000256" key="8">
    <source>
        <dbReference type="ARBA" id="ARBA00022960"/>
    </source>
</evidence>
<keyword evidence="6 14" id="KW-0812">Transmembrane</keyword>
<feature type="region of interest" description="Disordered" evidence="13">
    <location>
        <begin position="1"/>
        <end position="32"/>
    </location>
</feature>
<evidence type="ECO:0000313" key="18">
    <source>
        <dbReference type="Proteomes" id="UP000183245"/>
    </source>
</evidence>
<protein>
    <submittedName>
        <fullName evidence="17">Penicillin-binding protein 2</fullName>
    </submittedName>
</protein>
<dbReference type="InterPro" id="IPR050515">
    <property type="entry name" value="Beta-lactam/transpept"/>
</dbReference>
<feature type="domain" description="Penicillin-binding protein dimerisation" evidence="16">
    <location>
        <begin position="103"/>
        <end position="274"/>
    </location>
</feature>
<dbReference type="GO" id="GO:0009002">
    <property type="term" value="F:serine-type D-Ala-D-Ala carboxypeptidase activity"/>
    <property type="evidence" value="ECO:0007669"/>
    <property type="project" value="InterPro"/>
</dbReference>
<dbReference type="SUPFAM" id="SSF56519">
    <property type="entry name" value="Penicillin binding protein dimerisation domain"/>
    <property type="match status" value="1"/>
</dbReference>
<evidence type="ECO:0000256" key="4">
    <source>
        <dbReference type="ARBA" id="ARBA00022519"/>
    </source>
</evidence>
<evidence type="ECO:0000256" key="12">
    <source>
        <dbReference type="ARBA" id="ARBA00023316"/>
    </source>
</evidence>
<dbReference type="PANTHER" id="PTHR30627:SF2">
    <property type="entry name" value="PEPTIDOGLYCAN D,D-TRANSPEPTIDASE MRDA"/>
    <property type="match status" value="1"/>
</dbReference>
<dbReference type="GO" id="GO:0009252">
    <property type="term" value="P:peptidoglycan biosynthetic process"/>
    <property type="evidence" value="ECO:0007669"/>
    <property type="project" value="UniProtKB-KW"/>
</dbReference>
<evidence type="ECO:0000256" key="9">
    <source>
        <dbReference type="ARBA" id="ARBA00022984"/>
    </source>
</evidence>
<gene>
    <name evidence="17" type="ORF">AUK40_05900</name>
</gene>
<keyword evidence="9" id="KW-0573">Peptidoglycan synthesis</keyword>
<proteinExistence type="predicted"/>
<evidence type="ECO:0000313" key="17">
    <source>
        <dbReference type="EMBL" id="OIP95608.1"/>
    </source>
</evidence>
<evidence type="ECO:0000256" key="14">
    <source>
        <dbReference type="SAM" id="Phobius"/>
    </source>
</evidence>
<dbReference type="Proteomes" id="UP000183245">
    <property type="component" value="Unassembled WGS sequence"/>
</dbReference>
<name>A0A1J5IWI7_9BACT</name>
<evidence type="ECO:0000256" key="3">
    <source>
        <dbReference type="ARBA" id="ARBA00022475"/>
    </source>
</evidence>
<dbReference type="GO" id="GO:0005886">
    <property type="term" value="C:plasma membrane"/>
    <property type="evidence" value="ECO:0007669"/>
    <property type="project" value="UniProtKB-SubCell"/>
</dbReference>
<dbReference type="PANTHER" id="PTHR30627">
    <property type="entry name" value="PEPTIDOGLYCAN D,D-TRANSPEPTIDASE"/>
    <property type="match status" value="1"/>
</dbReference>
<comment type="subcellular location">
    <subcellularLocation>
        <location evidence="2">Cell membrane</location>
    </subcellularLocation>
    <subcellularLocation>
        <location evidence="1">Membrane</location>
        <topology evidence="1">Single-pass membrane protein</topology>
    </subcellularLocation>
</comment>
<dbReference type="SUPFAM" id="SSF56601">
    <property type="entry name" value="beta-lactamase/transpeptidase-like"/>
    <property type="match status" value="1"/>
</dbReference>
<evidence type="ECO:0000256" key="13">
    <source>
        <dbReference type="SAM" id="MobiDB-lite"/>
    </source>
</evidence>
<dbReference type="Gene3D" id="3.90.1310.10">
    <property type="entry name" value="Penicillin-binding protein 2a (Domain 2)"/>
    <property type="match status" value="1"/>
</dbReference>
<keyword evidence="11 14" id="KW-0472">Membrane</keyword>
<dbReference type="Pfam" id="PF00905">
    <property type="entry name" value="Transpeptidase"/>
    <property type="match status" value="1"/>
</dbReference>
<sequence>MTVHDPFGRHVSSKKRVGTAIKPRGVPSGHNQEVQWQGNLEPFSRETGTAKEEFQGLRRMRWLFGILICSVSILFARLWYLQIIRGDDLRHQADVNYRRYHQIRPDRGIIFDRYGMALVTNEPDYALIVNSAQLPGGSARQQLVSRLSTGLSLSEEEVASELDALEQKGGDRLTFQAGIDRDAAIAILSNPRLYPGITVEISPRRSYVEGEKFGHLVGYMTEIYDYELASDTDNMYIAGDHVGREGIERSYEQYLRGVKGIGEIEVDATGEQIAVRIDPNQMPQTGQNLTLTLDKALQEQVWAALKNGIEKVNGKGGVAIVLDVQNGEILSMVSLPGFDSNIFGGHNSDAVTALYAEDAFNPLFDRAVSGLYPPGSTFKPFMAAAALDEGIITSKTRLNDPGFLEVGGSRFPCWIYGQYGGSHGSLDVRGAITKSCDVFFYQIGAGYQTQAGLGSDTMKEYALRFGLGQMTGIDIPGETEGIITSETDFEASGRDWYWGDTAHMTIGQGYVAVTPLELVVAVAAIANGGTINTPHLVKEIQGSTYAPATVPEAPVKATGIVSEASLQIVREGMLGTVFNEGGTAPLLRDLPVRVAGKTGTAQHDKSKPDHAWFISFAPYDDPKIATVVLVEEGGEGAAAAVPVTKEILSWYFTNRSN</sequence>
<dbReference type="GO" id="GO:0071972">
    <property type="term" value="F:peptidoglycan L,D-transpeptidase activity"/>
    <property type="evidence" value="ECO:0007669"/>
    <property type="project" value="TreeGrafter"/>
</dbReference>
<feature type="transmembrane region" description="Helical" evidence="14">
    <location>
        <begin position="62"/>
        <end position="80"/>
    </location>
</feature>
<evidence type="ECO:0000256" key="6">
    <source>
        <dbReference type="ARBA" id="ARBA00022692"/>
    </source>
</evidence>
<keyword evidence="4" id="KW-0997">Cell inner membrane</keyword>
<keyword evidence="8" id="KW-0133">Cell shape</keyword>
<dbReference type="GO" id="GO:0006508">
    <property type="term" value="P:proteolysis"/>
    <property type="evidence" value="ECO:0007669"/>
    <property type="project" value="UniProtKB-KW"/>
</dbReference>
<dbReference type="EMBL" id="MNZT01000107">
    <property type="protein sequence ID" value="OIP95608.1"/>
    <property type="molecule type" value="Genomic_DNA"/>
</dbReference>
<dbReference type="GO" id="GO:0008658">
    <property type="term" value="F:penicillin binding"/>
    <property type="evidence" value="ECO:0007669"/>
    <property type="project" value="InterPro"/>
</dbReference>
<dbReference type="InterPro" id="IPR017790">
    <property type="entry name" value="Penicillin-binding_protein_2"/>
</dbReference>
<dbReference type="Gene3D" id="3.30.1390.30">
    <property type="entry name" value="Penicillin-binding protein 2a, domain 3"/>
    <property type="match status" value="1"/>
</dbReference>